<feature type="binding site" evidence="5">
    <location>
        <position position="163"/>
    </location>
    <ligand>
        <name>adenosylcob(III)alamin</name>
        <dbReference type="ChEBI" id="CHEBI:18408"/>
    </ligand>
</feature>
<comment type="pathway">
    <text evidence="5">Amine and polyamine degradation; ethanolamine degradation.</text>
</comment>
<dbReference type="InterPro" id="IPR009246">
    <property type="entry name" value="EutC"/>
</dbReference>
<dbReference type="GO" id="GO:0006520">
    <property type="term" value="P:amino acid metabolic process"/>
    <property type="evidence" value="ECO:0007669"/>
    <property type="project" value="InterPro"/>
</dbReference>
<dbReference type="NCBIfam" id="NF003971">
    <property type="entry name" value="PRK05465.1"/>
    <property type="match status" value="1"/>
</dbReference>
<keyword evidence="3 5" id="KW-0170">Cobalt</keyword>
<evidence type="ECO:0000256" key="4">
    <source>
        <dbReference type="ARBA" id="ARBA00024446"/>
    </source>
</evidence>
<dbReference type="Gene3D" id="1.10.30.40">
    <property type="entry name" value="Ethanolamine ammonia-lyase light chain (EutC), N-terminal domain"/>
    <property type="match status" value="1"/>
</dbReference>
<keyword evidence="7" id="KW-1185">Reference proteome</keyword>
<dbReference type="GO" id="GO:0009350">
    <property type="term" value="C:ethanolamine ammonia-lyase complex"/>
    <property type="evidence" value="ECO:0007669"/>
    <property type="project" value="UniProtKB-UniRule"/>
</dbReference>
<dbReference type="Pfam" id="PF05985">
    <property type="entry name" value="EutC"/>
    <property type="match status" value="1"/>
</dbReference>
<evidence type="ECO:0000313" key="7">
    <source>
        <dbReference type="Proteomes" id="UP000290545"/>
    </source>
</evidence>
<gene>
    <name evidence="5" type="primary">eutC</name>
    <name evidence="6" type="ORF">ESB13_04805</name>
</gene>
<feature type="binding site" evidence="5">
    <location>
        <position position="184"/>
    </location>
    <ligand>
        <name>adenosylcob(III)alamin</name>
        <dbReference type="ChEBI" id="CHEBI:18408"/>
    </ligand>
</feature>
<keyword evidence="4 5" id="KW-1283">Bacterial microcompartment</keyword>
<proteinExistence type="inferred from homology"/>
<protein>
    <recommendedName>
        <fullName evidence="5">Ethanolamine ammonia-lyase small subunit</fullName>
        <shortName evidence="5">EAL small subunit</shortName>
        <ecNumber evidence="5">4.3.1.7</ecNumber>
    </recommendedName>
</protein>
<feature type="binding site" evidence="5">
    <location>
        <position position="213"/>
    </location>
    <ligand>
        <name>adenosylcob(III)alamin</name>
        <dbReference type="ChEBI" id="CHEBI:18408"/>
    </ligand>
</feature>
<comment type="caution">
    <text evidence="6">The sequence shown here is derived from an EMBL/GenBank/DDBJ whole genome shotgun (WGS) entry which is preliminary data.</text>
</comment>
<dbReference type="Proteomes" id="UP000290545">
    <property type="component" value="Unassembled WGS sequence"/>
</dbReference>
<dbReference type="HAMAP" id="MF_00601">
    <property type="entry name" value="EutC"/>
    <property type="match status" value="1"/>
</dbReference>
<evidence type="ECO:0000256" key="3">
    <source>
        <dbReference type="ARBA" id="ARBA00023285"/>
    </source>
</evidence>
<sequence length="259" mass="27924">MDKPVIPTPLIREDPWIGLKSLTAARIALGRTGVAVPLREVLAFRLAHAHARDAVHTAWDTDVMIKELEPLSGYPVWVVNSQASDRFQYLQRPDKGRLLHSSSAALLENANLPAGDIVLVIADGLSATAVQHHAAPLLRLLVPALKAEGFSMLPLVLVRQGRVAIGDQVAALLKARLSLLLVGERPGLTAADSLGAYLTYAPKPGLTDDNRNCVSNIRPRGLSYEDAASRLLHLVKEAFRKQISGVALKDTQQLPESGS</sequence>
<reference evidence="6 7" key="1">
    <citation type="submission" date="2019-01" db="EMBL/GenBank/DDBJ databases">
        <title>Filimonas sp. strain TTM-71.</title>
        <authorList>
            <person name="Chen W.-M."/>
        </authorList>
    </citation>
    <scope>NUCLEOTIDE SEQUENCE [LARGE SCALE GENOMIC DNA]</scope>
    <source>
        <strain evidence="6 7">TTM-71</strain>
    </source>
</reference>
<comment type="subcellular location">
    <subcellularLocation>
        <location evidence="5">Bacterial microcompartment</location>
    </subcellularLocation>
</comment>
<comment type="similarity">
    <text evidence="5">Belongs to the EutC family.</text>
</comment>
<accession>A0A4Q1D9T0</accession>
<keyword evidence="2 5" id="KW-0456">Lyase</keyword>
<comment type="catalytic activity">
    <reaction evidence="5">
        <text>ethanolamine = acetaldehyde + NH4(+)</text>
        <dbReference type="Rhea" id="RHEA:15313"/>
        <dbReference type="ChEBI" id="CHEBI:15343"/>
        <dbReference type="ChEBI" id="CHEBI:28938"/>
        <dbReference type="ChEBI" id="CHEBI:57603"/>
        <dbReference type="EC" id="4.3.1.7"/>
    </reaction>
</comment>
<dbReference type="UniPathway" id="UPA00560"/>
<comment type="cofactor">
    <cofactor evidence="5">
        <name>adenosylcob(III)alamin</name>
        <dbReference type="ChEBI" id="CHEBI:18408"/>
    </cofactor>
    <text evidence="5">Binds between the large and small subunits.</text>
</comment>
<dbReference type="PANTHER" id="PTHR39330">
    <property type="entry name" value="ETHANOLAMINE AMMONIA-LYASE LIGHT CHAIN"/>
    <property type="match status" value="1"/>
</dbReference>
<dbReference type="OrthoDB" id="114248at2"/>
<dbReference type="PIRSF" id="PIRSF018982">
    <property type="entry name" value="EutC"/>
    <property type="match status" value="1"/>
</dbReference>
<dbReference type="GO" id="GO:0031419">
    <property type="term" value="F:cobalamin binding"/>
    <property type="evidence" value="ECO:0007669"/>
    <property type="project" value="UniProtKB-UniRule"/>
</dbReference>
<comment type="subunit">
    <text evidence="5">The basic unit is a heterodimer which dimerizes to form tetramers. The heterotetramers trimerize; 6 large subunits form a core ring with 6 small subunits projecting outwards.</text>
</comment>
<dbReference type="GO" id="GO:0031471">
    <property type="term" value="C:ethanolamine degradation polyhedral organelle"/>
    <property type="evidence" value="ECO:0007669"/>
    <property type="project" value="UniProtKB-UniRule"/>
</dbReference>
<evidence type="ECO:0000256" key="1">
    <source>
        <dbReference type="ARBA" id="ARBA00022628"/>
    </source>
</evidence>
<evidence type="ECO:0000313" key="6">
    <source>
        <dbReference type="EMBL" id="RXK86134.1"/>
    </source>
</evidence>
<evidence type="ECO:0000256" key="2">
    <source>
        <dbReference type="ARBA" id="ARBA00023239"/>
    </source>
</evidence>
<dbReference type="PANTHER" id="PTHR39330:SF1">
    <property type="entry name" value="ETHANOLAMINE AMMONIA-LYASE SMALL SUBUNIT"/>
    <property type="match status" value="1"/>
</dbReference>
<dbReference type="RefSeq" id="WP_129001884.1">
    <property type="nucleotide sequence ID" value="NZ_SDHZ01000001.1"/>
</dbReference>
<comment type="function">
    <text evidence="5">Catalyzes the deamination of various vicinal amino-alcohols to oxo compounds. Allows this organism to utilize ethanolamine as the sole source of nitrogen and carbon in the presence of external vitamin B12.</text>
</comment>
<dbReference type="InterPro" id="IPR042251">
    <property type="entry name" value="EutC_C"/>
</dbReference>
<keyword evidence="1 5" id="KW-0846">Cobalamin</keyword>
<dbReference type="GO" id="GO:0008851">
    <property type="term" value="F:ethanolamine ammonia-lyase activity"/>
    <property type="evidence" value="ECO:0007669"/>
    <property type="project" value="UniProtKB-UniRule"/>
</dbReference>
<evidence type="ECO:0000256" key="5">
    <source>
        <dbReference type="HAMAP-Rule" id="MF_00601"/>
    </source>
</evidence>
<dbReference type="AlphaFoldDB" id="A0A4Q1D9T0"/>
<dbReference type="EC" id="4.3.1.7" evidence="5"/>
<dbReference type="Gene3D" id="3.40.50.11240">
    <property type="entry name" value="Ethanolamine ammonia-lyase light chain (EutC)"/>
    <property type="match status" value="1"/>
</dbReference>
<organism evidence="6 7">
    <name type="scientific">Filimonas effusa</name>
    <dbReference type="NCBI Taxonomy" id="2508721"/>
    <lineage>
        <taxon>Bacteria</taxon>
        <taxon>Pseudomonadati</taxon>
        <taxon>Bacteroidota</taxon>
        <taxon>Chitinophagia</taxon>
        <taxon>Chitinophagales</taxon>
        <taxon>Chitinophagaceae</taxon>
        <taxon>Filimonas</taxon>
    </lineage>
</organism>
<dbReference type="InterPro" id="IPR042255">
    <property type="entry name" value="EutC_N"/>
</dbReference>
<name>A0A4Q1D9T0_9BACT</name>
<dbReference type="EMBL" id="SDHZ01000001">
    <property type="protein sequence ID" value="RXK86134.1"/>
    <property type="molecule type" value="Genomic_DNA"/>
</dbReference>
<dbReference type="GO" id="GO:0046336">
    <property type="term" value="P:ethanolamine catabolic process"/>
    <property type="evidence" value="ECO:0007669"/>
    <property type="project" value="UniProtKB-UniRule"/>
</dbReference>